<protein>
    <submittedName>
        <fullName evidence="2">ELM2 domain-containing protein</fullName>
    </submittedName>
</protein>
<feature type="compositionally biased region" description="Basic and acidic residues" evidence="1">
    <location>
        <begin position="48"/>
        <end position="69"/>
    </location>
</feature>
<evidence type="ECO:0000313" key="2">
    <source>
        <dbReference type="EMBL" id="GFA59782.1"/>
    </source>
</evidence>
<reference evidence="2" key="1">
    <citation type="journal article" date="2019" name="Sci. Rep.">
        <title>Draft genome of Tanacetum cinerariifolium, the natural source of mosquito coil.</title>
        <authorList>
            <person name="Yamashiro T."/>
            <person name="Shiraishi A."/>
            <person name="Satake H."/>
            <person name="Nakayama K."/>
        </authorList>
    </citation>
    <scope>NUCLEOTIDE SEQUENCE</scope>
</reference>
<feature type="region of interest" description="Disordered" evidence="1">
    <location>
        <begin position="409"/>
        <end position="437"/>
    </location>
</feature>
<proteinExistence type="predicted"/>
<sequence>SEEADVSNEFEEEGNGVKTKVFKVKEKVVVSKFKKRNEEVEADVEGNESEKDRESEEDKETEVSKEKDKVSKIKKVSNKKKQIKDVKKQKHVFDSSSYDDSSSYEERFARFVVRDFSASSYEFKLEKGIIRVTPKKVHEILGVPLSGTSIFDLPEIPFDDPFVKEWFKQFDPKHLKKIRACDIAEKLVLTKTVDFMFKVNFLMLFANAMGTADTMKAIVNLIVLRRIREDTNIARIDWFIRQLPAIRNWTTTAMNRRQELKIEEQVIGKLDLHGEWTESELNQTEGFYNIFGFVFHLCLLLTKRIIYDFGRIICDFGRIICDFAESYAILVESYVILVESYSFCSMIEEKFSMISTEKIALEDLLKRGNAEFPNDEKVIEQHEKYRRLFKQSVFLEDFHGHIDDFDKNEDVGGGKNDNHGYDNVGKKKESAAKDVGKKDGVNAEKDVVNEDLFVWPQAVQPITAVETVFQACSGHDVSSVRMNMETLAQRLGIYANVIDCWVAILNHEELVKGYPSPIRHFFQPTKAIIKGTIDEEQQWKVFSDE</sequence>
<dbReference type="AlphaFoldDB" id="A0A699JVJ3"/>
<feature type="non-terminal residue" evidence="2">
    <location>
        <position position="545"/>
    </location>
</feature>
<evidence type="ECO:0000256" key="1">
    <source>
        <dbReference type="SAM" id="MobiDB-lite"/>
    </source>
</evidence>
<accession>A0A699JVJ3</accession>
<organism evidence="2">
    <name type="scientific">Tanacetum cinerariifolium</name>
    <name type="common">Dalmatian daisy</name>
    <name type="synonym">Chrysanthemum cinerariifolium</name>
    <dbReference type="NCBI Taxonomy" id="118510"/>
    <lineage>
        <taxon>Eukaryota</taxon>
        <taxon>Viridiplantae</taxon>
        <taxon>Streptophyta</taxon>
        <taxon>Embryophyta</taxon>
        <taxon>Tracheophyta</taxon>
        <taxon>Spermatophyta</taxon>
        <taxon>Magnoliopsida</taxon>
        <taxon>eudicotyledons</taxon>
        <taxon>Gunneridae</taxon>
        <taxon>Pentapetalae</taxon>
        <taxon>asterids</taxon>
        <taxon>campanulids</taxon>
        <taxon>Asterales</taxon>
        <taxon>Asteraceae</taxon>
        <taxon>Asteroideae</taxon>
        <taxon>Anthemideae</taxon>
        <taxon>Anthemidinae</taxon>
        <taxon>Tanacetum</taxon>
    </lineage>
</organism>
<comment type="caution">
    <text evidence="2">The sequence shown here is derived from an EMBL/GenBank/DDBJ whole genome shotgun (WGS) entry which is preliminary data.</text>
</comment>
<name>A0A699JVJ3_TANCI</name>
<feature type="non-terminal residue" evidence="2">
    <location>
        <position position="1"/>
    </location>
</feature>
<gene>
    <name evidence="2" type="ORF">Tci_631754</name>
</gene>
<dbReference type="EMBL" id="BKCJ010452401">
    <property type="protein sequence ID" value="GFA59782.1"/>
    <property type="molecule type" value="Genomic_DNA"/>
</dbReference>
<feature type="region of interest" description="Disordered" evidence="1">
    <location>
        <begin position="38"/>
        <end position="69"/>
    </location>
</feature>